<feature type="transmembrane region" description="Helical" evidence="1">
    <location>
        <begin position="200"/>
        <end position="216"/>
    </location>
</feature>
<dbReference type="AlphaFoldDB" id="A0A0G0VJU2"/>
<feature type="transmembrane region" description="Helical" evidence="1">
    <location>
        <begin position="178"/>
        <end position="194"/>
    </location>
</feature>
<keyword evidence="1" id="KW-1133">Transmembrane helix</keyword>
<feature type="transmembrane region" description="Helical" evidence="1">
    <location>
        <begin position="94"/>
        <end position="112"/>
    </location>
</feature>
<gene>
    <name evidence="2" type="ORF">UU02_C0036G0002</name>
</gene>
<evidence type="ECO:0000313" key="3">
    <source>
        <dbReference type="Proteomes" id="UP000034293"/>
    </source>
</evidence>
<accession>A0A0G0VJU2</accession>
<evidence type="ECO:0000256" key="1">
    <source>
        <dbReference type="SAM" id="Phobius"/>
    </source>
</evidence>
<feature type="transmembrane region" description="Helical" evidence="1">
    <location>
        <begin position="318"/>
        <end position="335"/>
    </location>
</feature>
<evidence type="ECO:0000313" key="2">
    <source>
        <dbReference type="EMBL" id="KKR63007.1"/>
    </source>
</evidence>
<sequence length="866" mass="97845">MRKLFKNWFFPLLILGLTLFIAFRNYTPGTWLLGWDNLVPELNLKLNITRSLSAVWQEYQGLGLLGGMAHAADLPRQLILGVASLILPTSFLRYFWTFLMFLVGPLGVYFLVSRGLIGKKNRFLANLSGFVSAIFYIFNLATVQTFFTPFETFICFYGFFPWLLFFATLFLKNGRKRDLVIFSAISLLATGAFYVQTMFIVYAIFLLIFALEGIIRNGKAGISRSIKLALVTIFINAFWLAPALYFTVTSPQISVGSHINSIATPETQLMNQARSSFSDIATLKGYWFDYYDWDLSGEYDYLYKDWISYGQNLNVDKISIALFVVSAVGLAIILFKSKNAFGVSFIVLLGISYFMLSGGAIPWIPFFSEIFRNVFTKWANAAALIYATGLGFFVYVVSGIIKNKLKYISGVVISGLLIGGSVFTVLPVFQGKLIAQNMKVILPSYYLETVNYFKSQDSTKRIANFPLTDFWGWKFNDWGYRGSGFLWYGVSQPVLDRAFDVWSPYNEQFYDEANYVISWGSVSDLEGVLGKYQVSYLVFDESIFKLGDSSSTTDLQKQKAFLESSSLISKDRTFGKITIYKVNLPEINNFIGAPQINYSEPVYQIGQTGTLVVNETFPENQGYKEAKNCNLDKRGNVVKRKQNGGNYYAADGDGVSCDYFYYPTLDYSKAYAMHISGINLSGRSLRLYLYNVKEEKIYMDELLPEGSFDKTYVVLPTGSSEDLGYGYTLNVETRSFGKMKSENLVSGITFYELNAMRTQPGTVSNNLQIDGVQKYGTWAYKVNLEGSGLLQLGQGYENGWIGFEIKDYRLKVAEHVKVNSWANGWQVQSDSASPITVYLLYWPQVLEWGGLALGVIILTWLIIGLY</sequence>
<keyword evidence="1" id="KW-0812">Transmembrane</keyword>
<proteinExistence type="predicted"/>
<keyword evidence="1" id="KW-0472">Membrane</keyword>
<dbReference type="EMBL" id="LBZA01000036">
    <property type="protein sequence ID" value="KKR63007.1"/>
    <property type="molecule type" value="Genomic_DNA"/>
</dbReference>
<feature type="transmembrane region" description="Helical" evidence="1">
    <location>
        <begin position="407"/>
        <end position="429"/>
    </location>
</feature>
<feature type="transmembrane region" description="Helical" evidence="1">
    <location>
        <begin position="124"/>
        <end position="147"/>
    </location>
</feature>
<protein>
    <recommendedName>
        <fullName evidence="4">Membrane protein 6-pyruvoyl-tetrahydropterin synthase-related domain-containing protein</fullName>
    </recommendedName>
</protein>
<feature type="transmembrane region" description="Helical" evidence="1">
    <location>
        <begin position="378"/>
        <end position="400"/>
    </location>
</feature>
<organism evidence="2 3">
    <name type="scientific">Candidatus Woesebacteria bacterium GW2011_GWA1_40_43</name>
    <dbReference type="NCBI Taxonomy" id="1618553"/>
    <lineage>
        <taxon>Bacteria</taxon>
        <taxon>Candidatus Woeseibacteriota</taxon>
    </lineage>
</organism>
<feature type="transmembrane region" description="Helical" evidence="1">
    <location>
        <begin position="228"/>
        <end position="248"/>
    </location>
</feature>
<feature type="transmembrane region" description="Helical" evidence="1">
    <location>
        <begin position="153"/>
        <end position="171"/>
    </location>
</feature>
<reference evidence="2 3" key="1">
    <citation type="journal article" date="2015" name="Nature">
        <title>rRNA introns, odd ribosomes, and small enigmatic genomes across a large radiation of phyla.</title>
        <authorList>
            <person name="Brown C.T."/>
            <person name="Hug L.A."/>
            <person name="Thomas B.C."/>
            <person name="Sharon I."/>
            <person name="Castelle C.J."/>
            <person name="Singh A."/>
            <person name="Wilkins M.J."/>
            <person name="Williams K.H."/>
            <person name="Banfield J.F."/>
        </authorList>
    </citation>
    <scope>NUCLEOTIDE SEQUENCE [LARGE SCALE GENOMIC DNA]</scope>
</reference>
<name>A0A0G0VJU2_9BACT</name>
<evidence type="ECO:0008006" key="4">
    <source>
        <dbReference type="Google" id="ProtNLM"/>
    </source>
</evidence>
<comment type="caution">
    <text evidence="2">The sequence shown here is derived from an EMBL/GenBank/DDBJ whole genome shotgun (WGS) entry which is preliminary data.</text>
</comment>
<feature type="transmembrane region" description="Helical" evidence="1">
    <location>
        <begin position="342"/>
        <end position="366"/>
    </location>
</feature>
<dbReference type="Proteomes" id="UP000034293">
    <property type="component" value="Unassembled WGS sequence"/>
</dbReference>
<feature type="transmembrane region" description="Helical" evidence="1">
    <location>
        <begin position="845"/>
        <end position="865"/>
    </location>
</feature>